<dbReference type="PANTHER" id="PTHR13675">
    <property type="entry name" value="LYR MOTIF-CONTAINING PROTEIN 2"/>
    <property type="match status" value="1"/>
</dbReference>
<evidence type="ECO:0000256" key="5">
    <source>
        <dbReference type="SAM" id="MobiDB-lite"/>
    </source>
</evidence>
<feature type="region of interest" description="Disordered" evidence="5">
    <location>
        <begin position="128"/>
        <end position="147"/>
    </location>
</feature>
<dbReference type="GO" id="GO:0005759">
    <property type="term" value="C:mitochondrial matrix"/>
    <property type="evidence" value="ECO:0007669"/>
    <property type="project" value="UniProtKB-SubCell"/>
</dbReference>
<proteinExistence type="inferred from homology"/>
<accession>A0A6A3HVU8</accession>
<evidence type="ECO:0000256" key="1">
    <source>
        <dbReference type="ARBA" id="ARBA00004305"/>
    </source>
</evidence>
<dbReference type="PANTHER" id="PTHR13675:SF1">
    <property type="entry name" value="SUCCINATE DEHYDROGENASE ASSEMBLY FACTOR 1, MITOCHONDRIAL"/>
    <property type="match status" value="1"/>
</dbReference>
<comment type="caution">
    <text evidence="7">The sequence shown here is derived from an EMBL/GenBank/DDBJ whole genome shotgun (WGS) entry which is preliminary data.</text>
</comment>
<feature type="compositionally biased region" description="Basic and acidic residues" evidence="5">
    <location>
        <begin position="76"/>
        <end position="88"/>
    </location>
</feature>
<dbReference type="InterPro" id="IPR045295">
    <property type="entry name" value="Complex1_LYR_SDHAF1_LYRM8"/>
</dbReference>
<dbReference type="Pfam" id="PF05347">
    <property type="entry name" value="Complex1_LYR"/>
    <property type="match status" value="1"/>
</dbReference>
<dbReference type="AlphaFoldDB" id="A0A6A3HVU8"/>
<dbReference type="Proteomes" id="UP000440367">
    <property type="component" value="Unassembled WGS sequence"/>
</dbReference>
<feature type="region of interest" description="Disordered" evidence="5">
    <location>
        <begin position="76"/>
        <end position="97"/>
    </location>
</feature>
<sequence>MKVKVHSGLQLQVLALYKKALQAAARKDSDTLHYVRERFRENAASVDRKDFVVIEYMLRKGERDLKMLEHMKSAHFTKEGDNDSRESGDGQTDVSSECKELAVDADAEVLVELMAKVADPLELVEASSDTLTDASVEDEDTSAVAGEELPELEREAEALKFDVGETESTSAARVADGLLFELVDGSRGRDESPAETEPEPDEDEARALAQVAAIARSESWKTFMVFSGGGDGRARMVSLVCRFGWKSDYGNRYSAVDGIRDMVLQRNTWRRKVTLRPSTSNRRRLSCD</sequence>
<keyword evidence="3" id="KW-0143">Chaperone</keyword>
<comment type="subcellular location">
    <subcellularLocation>
        <location evidence="1">Mitochondrion matrix</location>
    </subcellularLocation>
</comment>
<evidence type="ECO:0000313" key="7">
    <source>
        <dbReference type="EMBL" id="KAE8974140.1"/>
    </source>
</evidence>
<comment type="similarity">
    <text evidence="4">Belongs to the complex I LYR family. SDHAF1 subfamily.</text>
</comment>
<gene>
    <name evidence="8" type="ORF">PF002_g26311</name>
    <name evidence="7" type="ORF">PF011_g24981</name>
</gene>
<dbReference type="CDD" id="cd20268">
    <property type="entry name" value="Complex1_LYR_SDHAF1_LYRM8"/>
    <property type="match status" value="1"/>
</dbReference>
<keyword evidence="2" id="KW-0496">Mitochondrion</keyword>
<feature type="domain" description="Complex 1 LYR protein" evidence="6">
    <location>
        <begin position="12"/>
        <end position="67"/>
    </location>
</feature>
<dbReference type="InterPro" id="IPR008011">
    <property type="entry name" value="Complex1_LYR_dom"/>
</dbReference>
<evidence type="ECO:0000256" key="4">
    <source>
        <dbReference type="ARBA" id="ARBA00025715"/>
    </source>
</evidence>
<evidence type="ECO:0000259" key="6">
    <source>
        <dbReference type="Pfam" id="PF05347"/>
    </source>
</evidence>
<evidence type="ECO:0000313" key="10">
    <source>
        <dbReference type="Proteomes" id="UP000460718"/>
    </source>
</evidence>
<evidence type="ECO:0000313" key="8">
    <source>
        <dbReference type="EMBL" id="KAE9184887.1"/>
    </source>
</evidence>
<protein>
    <recommendedName>
        <fullName evidence="6">Complex 1 LYR protein domain-containing protein</fullName>
    </recommendedName>
</protein>
<organism evidence="7 10">
    <name type="scientific">Phytophthora fragariae</name>
    <dbReference type="NCBI Taxonomy" id="53985"/>
    <lineage>
        <taxon>Eukaryota</taxon>
        <taxon>Sar</taxon>
        <taxon>Stramenopiles</taxon>
        <taxon>Oomycota</taxon>
        <taxon>Peronosporomycetes</taxon>
        <taxon>Peronosporales</taxon>
        <taxon>Peronosporaceae</taxon>
        <taxon>Phytophthora</taxon>
    </lineage>
</organism>
<dbReference type="EMBL" id="QXFW01002948">
    <property type="protein sequence ID" value="KAE8974140.1"/>
    <property type="molecule type" value="Genomic_DNA"/>
</dbReference>
<dbReference type="GO" id="GO:0034553">
    <property type="term" value="P:mitochondrial respiratory chain complex II assembly"/>
    <property type="evidence" value="ECO:0007669"/>
    <property type="project" value="InterPro"/>
</dbReference>
<dbReference type="Proteomes" id="UP000460718">
    <property type="component" value="Unassembled WGS sequence"/>
</dbReference>
<name>A0A6A3HVU8_9STRA</name>
<evidence type="ECO:0000256" key="3">
    <source>
        <dbReference type="ARBA" id="ARBA00023186"/>
    </source>
</evidence>
<evidence type="ECO:0000313" key="9">
    <source>
        <dbReference type="Proteomes" id="UP000440367"/>
    </source>
</evidence>
<dbReference type="EMBL" id="QXGD01002728">
    <property type="protein sequence ID" value="KAE9184887.1"/>
    <property type="molecule type" value="Genomic_DNA"/>
</dbReference>
<evidence type="ECO:0000256" key="2">
    <source>
        <dbReference type="ARBA" id="ARBA00023128"/>
    </source>
</evidence>
<reference evidence="7 10" key="1">
    <citation type="submission" date="2018-09" db="EMBL/GenBank/DDBJ databases">
        <title>Genomic investigation of the strawberry pathogen Phytophthora fragariae indicates pathogenicity is determined by transcriptional variation in three key races.</title>
        <authorList>
            <person name="Adams T.M."/>
            <person name="Armitage A.D."/>
            <person name="Sobczyk M.K."/>
            <person name="Bates H.J."/>
            <person name="Dunwell J.M."/>
            <person name="Nellist C.F."/>
            <person name="Harrison R.J."/>
        </authorList>
    </citation>
    <scope>NUCLEOTIDE SEQUENCE [LARGE SCALE GENOMIC DNA]</scope>
    <source>
        <strain evidence="8 9">BC-1</strain>
        <strain evidence="7 10">SCRP245</strain>
    </source>
</reference>